<protein>
    <submittedName>
        <fullName evidence="1">Uncharacterized protein</fullName>
    </submittedName>
</protein>
<accession>A0A1I3BCC7</accession>
<dbReference type="Proteomes" id="UP000198649">
    <property type="component" value="Unassembled WGS sequence"/>
</dbReference>
<reference evidence="1 2" key="1">
    <citation type="submission" date="2016-10" db="EMBL/GenBank/DDBJ databases">
        <authorList>
            <person name="de Groot N.N."/>
        </authorList>
    </citation>
    <scope>NUCLEOTIDE SEQUENCE [LARGE SCALE GENOMIC DNA]</scope>
    <source>
        <strain evidence="1 2">CGMCC 1.11156</strain>
    </source>
</reference>
<evidence type="ECO:0000313" key="1">
    <source>
        <dbReference type="EMBL" id="SFH59800.1"/>
    </source>
</evidence>
<sequence length="181" mass="18028">MRGFLLGLLGAALGAAAVIGATLTFDSPAPPAAVPVSPTFCADALGEVAATWSLVIAPQQTVRGDRDRLTSCEATSEAGDVRLTLTVLAVAGEEGRTVGERSTTALVAACTAIGPAPSDEGCSGPVETADDVVGSAGSFVTTDDAAVVTILFTAPPDQAGATSSDVDRLTRALVDRSVVRG</sequence>
<organism evidence="1 2">
    <name type="scientific">Nocardioides psychrotolerans</name>
    <dbReference type="NCBI Taxonomy" id="1005945"/>
    <lineage>
        <taxon>Bacteria</taxon>
        <taxon>Bacillati</taxon>
        <taxon>Actinomycetota</taxon>
        <taxon>Actinomycetes</taxon>
        <taxon>Propionibacteriales</taxon>
        <taxon>Nocardioidaceae</taxon>
        <taxon>Nocardioides</taxon>
    </lineage>
</organism>
<evidence type="ECO:0000313" key="2">
    <source>
        <dbReference type="Proteomes" id="UP000198649"/>
    </source>
</evidence>
<keyword evidence="2" id="KW-1185">Reference proteome</keyword>
<dbReference type="EMBL" id="FOQG01000001">
    <property type="protein sequence ID" value="SFH59800.1"/>
    <property type="molecule type" value="Genomic_DNA"/>
</dbReference>
<gene>
    <name evidence="1" type="ORF">SAMN05216561_10150</name>
</gene>
<dbReference type="AlphaFoldDB" id="A0A1I3BCC7"/>
<dbReference type="STRING" id="1005945.SAMN05216561_10150"/>
<proteinExistence type="predicted"/>
<name>A0A1I3BCC7_9ACTN</name>